<accession>A0ABU5LG29</accession>
<comment type="similarity">
    <text evidence="9">Belongs to the FNT transporter (TC 1.A.16) family.</text>
</comment>
<dbReference type="InterPro" id="IPR000292">
    <property type="entry name" value="For/NO2_transpt"/>
</dbReference>
<organism evidence="12 13">
    <name type="scientific">Pantoea eucrina</name>
    <dbReference type="NCBI Taxonomy" id="472693"/>
    <lineage>
        <taxon>Bacteria</taxon>
        <taxon>Pseudomonadati</taxon>
        <taxon>Pseudomonadota</taxon>
        <taxon>Gammaproteobacteria</taxon>
        <taxon>Enterobacterales</taxon>
        <taxon>Erwiniaceae</taxon>
        <taxon>Pantoea</taxon>
    </lineage>
</organism>
<dbReference type="NCBIfam" id="TIGR00790">
    <property type="entry name" value="fnt"/>
    <property type="match status" value="1"/>
</dbReference>
<keyword evidence="2" id="KW-0813">Transport</keyword>
<dbReference type="Gene3D" id="1.20.1080.10">
    <property type="entry name" value="Glycerol uptake facilitator protein"/>
    <property type="match status" value="1"/>
</dbReference>
<evidence type="ECO:0000256" key="5">
    <source>
        <dbReference type="ARBA" id="ARBA00022692"/>
    </source>
</evidence>
<evidence type="ECO:0000256" key="4">
    <source>
        <dbReference type="ARBA" id="ARBA00022519"/>
    </source>
</evidence>
<dbReference type="EMBL" id="JAOBTT010000001">
    <property type="protein sequence ID" value="MDZ7278896.1"/>
    <property type="molecule type" value="Genomic_DNA"/>
</dbReference>
<feature type="transmembrane region" description="Helical" evidence="11">
    <location>
        <begin position="118"/>
        <end position="141"/>
    </location>
</feature>
<feature type="transmembrane region" description="Helical" evidence="11">
    <location>
        <begin position="161"/>
        <end position="183"/>
    </location>
</feature>
<evidence type="ECO:0000256" key="6">
    <source>
        <dbReference type="ARBA" id="ARBA00022989"/>
    </source>
</evidence>
<comment type="catalytic activity">
    <reaction evidence="8">
        <text>formate(in) = formate(out)</text>
        <dbReference type="Rhea" id="RHEA:29679"/>
        <dbReference type="ChEBI" id="CHEBI:15740"/>
    </reaction>
</comment>
<dbReference type="PANTHER" id="PTHR30520">
    <property type="entry name" value="FORMATE TRANSPORTER-RELATED"/>
    <property type="match status" value="1"/>
</dbReference>
<evidence type="ECO:0000256" key="10">
    <source>
        <dbReference type="NCBIfam" id="TIGR04060"/>
    </source>
</evidence>
<feature type="transmembrane region" description="Helical" evidence="11">
    <location>
        <begin position="255"/>
        <end position="279"/>
    </location>
</feature>
<keyword evidence="5 11" id="KW-0812">Transmembrane</keyword>
<keyword evidence="7 11" id="KW-0472">Membrane</keyword>
<evidence type="ECO:0000256" key="11">
    <source>
        <dbReference type="SAM" id="Phobius"/>
    </source>
</evidence>
<dbReference type="RefSeq" id="WP_322542813.1">
    <property type="nucleotide sequence ID" value="NZ_JAOBTT010000001.1"/>
</dbReference>
<comment type="caution">
    <text evidence="12">The sequence shown here is derived from an EMBL/GenBank/DDBJ whole genome shotgun (WGS) entry which is preliminary data.</text>
</comment>
<sequence length="288" mass="30846">MKTDNPFNALLPAAMAKVAEDAGVYKATKHPLTTFFLALTAGVFISIAFTFYITATTGGGVLPYGIAKLIGGICFSLGLMLVVVCGADLFTSTVLIVVAKASGRITWRQLGRHWTNVYLGNLVGALFFVALIWLAGEHAVANGAWGLNVLVTADHKMHHTFIEAVSLGTLANLLVCLAVWMSYSGRSLIDKMFAMVLPVAMFVASGFEHSIANMFLIPLAIVIRDFATPDFWQMAGASAAQFPSLTLSNFIVNNLIPVTLGNILGGGVLVGMTYWMIYLRGHDPAQAQ</sequence>
<dbReference type="InterPro" id="IPR024002">
    <property type="entry name" value="For/NO2_transpt_CS"/>
</dbReference>
<evidence type="ECO:0000256" key="3">
    <source>
        <dbReference type="ARBA" id="ARBA00022475"/>
    </source>
</evidence>
<dbReference type="InterPro" id="IPR023271">
    <property type="entry name" value="Aquaporin-like"/>
</dbReference>
<protein>
    <recommendedName>
        <fullName evidence="10">Formate transporter FocA</fullName>
    </recommendedName>
</protein>
<evidence type="ECO:0000256" key="1">
    <source>
        <dbReference type="ARBA" id="ARBA00004429"/>
    </source>
</evidence>
<dbReference type="Pfam" id="PF01226">
    <property type="entry name" value="Form_Nir_trans"/>
    <property type="match status" value="1"/>
</dbReference>
<feature type="transmembrane region" description="Helical" evidence="11">
    <location>
        <begin position="66"/>
        <end position="98"/>
    </location>
</feature>
<keyword evidence="4" id="KW-0997">Cell inner membrane</keyword>
<dbReference type="PROSITE" id="PS01006">
    <property type="entry name" value="FORMATE_NITRITE_TP_2"/>
    <property type="match status" value="1"/>
</dbReference>
<evidence type="ECO:0000313" key="12">
    <source>
        <dbReference type="EMBL" id="MDZ7278896.1"/>
    </source>
</evidence>
<dbReference type="NCBIfam" id="TIGR04060">
    <property type="entry name" value="formate_focA"/>
    <property type="match status" value="1"/>
</dbReference>
<evidence type="ECO:0000256" key="8">
    <source>
        <dbReference type="ARBA" id="ARBA00035914"/>
    </source>
</evidence>
<keyword evidence="3" id="KW-1003">Cell membrane</keyword>
<keyword evidence="13" id="KW-1185">Reference proteome</keyword>
<dbReference type="PROSITE" id="PS01005">
    <property type="entry name" value="FORMATE_NITRITE_TP_1"/>
    <property type="match status" value="1"/>
</dbReference>
<keyword evidence="6 11" id="KW-1133">Transmembrane helix</keyword>
<dbReference type="NCBIfam" id="NF008069">
    <property type="entry name" value="PRK10805.1"/>
    <property type="match status" value="1"/>
</dbReference>
<feature type="transmembrane region" description="Helical" evidence="11">
    <location>
        <begin position="35"/>
        <end position="54"/>
    </location>
</feature>
<name>A0ABU5LG29_9GAMM</name>
<dbReference type="Proteomes" id="UP001288620">
    <property type="component" value="Unassembled WGS sequence"/>
</dbReference>
<gene>
    <name evidence="12" type="primary">focA</name>
    <name evidence="12" type="ORF">N4G40_11530</name>
</gene>
<proteinExistence type="inferred from homology"/>
<comment type="subcellular location">
    <subcellularLocation>
        <location evidence="1">Cell inner membrane</location>
        <topology evidence="1">Multi-pass membrane protein</topology>
    </subcellularLocation>
</comment>
<evidence type="ECO:0000256" key="9">
    <source>
        <dbReference type="ARBA" id="ARBA00049660"/>
    </source>
</evidence>
<evidence type="ECO:0000313" key="13">
    <source>
        <dbReference type="Proteomes" id="UP001288620"/>
    </source>
</evidence>
<reference evidence="13" key="1">
    <citation type="submission" date="2023-07" db="EMBL/GenBank/DDBJ databases">
        <title>Structural and functional analysis of rice phyllospheric bacteria for their antimicrobial properties and defense elicitation against blast disease.</title>
        <authorList>
            <person name="Sahu K.P."/>
            <person name="Asharani P."/>
            <person name="Kumar M."/>
            <person name="Reddy B."/>
            <person name="Kumar A."/>
        </authorList>
    </citation>
    <scope>NUCLEOTIDE SEQUENCE [LARGE SCALE GENOMIC DNA]</scope>
    <source>
        <strain evidence="13">OsEp_Plm_30P10</strain>
    </source>
</reference>
<evidence type="ECO:0000256" key="7">
    <source>
        <dbReference type="ARBA" id="ARBA00023136"/>
    </source>
</evidence>
<evidence type="ECO:0000256" key="2">
    <source>
        <dbReference type="ARBA" id="ARBA00022448"/>
    </source>
</evidence>
<dbReference type="InterPro" id="IPR023999">
    <property type="entry name" value="Formate_transptr_FocA"/>
</dbReference>
<dbReference type="PANTHER" id="PTHR30520:SF10">
    <property type="entry name" value="FORMATE CHANNEL FOCA-RELATED"/>
    <property type="match status" value="1"/>
</dbReference>
<feature type="transmembrane region" description="Helical" evidence="11">
    <location>
        <begin position="195"/>
        <end position="223"/>
    </location>
</feature>